<evidence type="ECO:0000256" key="10">
    <source>
        <dbReference type="HAMAP-Rule" id="MF_02007"/>
    </source>
</evidence>
<dbReference type="GO" id="GO:0005524">
    <property type="term" value="F:ATP binding"/>
    <property type="evidence" value="ECO:0007669"/>
    <property type="project" value="UniProtKB-UniRule"/>
</dbReference>
<dbReference type="InterPro" id="IPR024108">
    <property type="entry name" value="Tyr-tRNA-ligase_bac_2"/>
</dbReference>
<comment type="function">
    <text evidence="10">Catalyzes the attachment of tyrosine to tRNA(Tyr) in a two-step reaction: tyrosine is first activated by ATP to form Tyr-AMP and then transferred to the acceptor end of tRNA(Tyr).</text>
</comment>
<evidence type="ECO:0000256" key="5">
    <source>
        <dbReference type="ARBA" id="ARBA00022840"/>
    </source>
</evidence>
<dbReference type="Pfam" id="PF22421">
    <property type="entry name" value="SYY_C-terminal"/>
    <property type="match status" value="1"/>
</dbReference>
<dbReference type="CDD" id="cd00805">
    <property type="entry name" value="TyrRS_core"/>
    <property type="match status" value="1"/>
</dbReference>
<dbReference type="InterPro" id="IPR024088">
    <property type="entry name" value="Tyr-tRNA-ligase_bac-type"/>
</dbReference>
<dbReference type="SUPFAM" id="SSF52374">
    <property type="entry name" value="Nucleotidylyl transferase"/>
    <property type="match status" value="1"/>
</dbReference>
<dbReference type="Gene3D" id="3.40.50.620">
    <property type="entry name" value="HUPs"/>
    <property type="match status" value="1"/>
</dbReference>
<feature type="binding site" evidence="10">
    <location>
        <position position="234"/>
    </location>
    <ligand>
        <name>ATP</name>
        <dbReference type="ChEBI" id="CHEBI:30616"/>
    </ligand>
</feature>
<dbReference type="GO" id="GO:0004831">
    <property type="term" value="F:tyrosine-tRNA ligase activity"/>
    <property type="evidence" value="ECO:0007669"/>
    <property type="project" value="UniProtKB-UniRule"/>
</dbReference>
<dbReference type="Gene3D" id="3.10.290.10">
    <property type="entry name" value="RNA-binding S4 domain"/>
    <property type="match status" value="1"/>
</dbReference>
<dbReference type="GO" id="GO:0006437">
    <property type="term" value="P:tyrosyl-tRNA aminoacylation"/>
    <property type="evidence" value="ECO:0007669"/>
    <property type="project" value="UniProtKB-UniRule"/>
</dbReference>
<dbReference type="SUPFAM" id="SSF55174">
    <property type="entry name" value="Alpha-L RNA-binding motif"/>
    <property type="match status" value="1"/>
</dbReference>
<evidence type="ECO:0000256" key="3">
    <source>
        <dbReference type="ARBA" id="ARBA00022598"/>
    </source>
</evidence>
<dbReference type="Pfam" id="PF00579">
    <property type="entry name" value="tRNA-synt_1b"/>
    <property type="match status" value="1"/>
</dbReference>
<dbReference type="Gene3D" id="1.10.240.10">
    <property type="entry name" value="Tyrosyl-Transfer RNA Synthetase"/>
    <property type="match status" value="1"/>
</dbReference>
<dbReference type="PANTHER" id="PTHR11766">
    <property type="entry name" value="TYROSYL-TRNA SYNTHETASE"/>
    <property type="match status" value="1"/>
</dbReference>
<evidence type="ECO:0000256" key="8">
    <source>
        <dbReference type="ARBA" id="ARBA00023146"/>
    </source>
</evidence>
<reference evidence="13" key="1">
    <citation type="submission" date="2019-11" db="EMBL/GenBank/DDBJ databases">
        <authorList>
            <person name="Feng L."/>
        </authorList>
    </citation>
    <scope>NUCLEOTIDE SEQUENCE</scope>
    <source>
        <strain evidence="13">CParaputrificumLFYP93</strain>
    </source>
</reference>
<evidence type="ECO:0000256" key="4">
    <source>
        <dbReference type="ARBA" id="ARBA00022741"/>
    </source>
</evidence>
<dbReference type="SMART" id="SM00363">
    <property type="entry name" value="S4"/>
    <property type="match status" value="1"/>
</dbReference>
<gene>
    <name evidence="13" type="primary">tyrS_1</name>
    <name evidence="10" type="synonym">tyrS</name>
    <name evidence="13" type="ORF">CPLFYP93_00094</name>
</gene>
<evidence type="ECO:0000256" key="11">
    <source>
        <dbReference type="PROSITE-ProRule" id="PRU00182"/>
    </source>
</evidence>
<organism evidence="13">
    <name type="scientific">Clostridium paraputrificum</name>
    <dbReference type="NCBI Taxonomy" id="29363"/>
    <lineage>
        <taxon>Bacteria</taxon>
        <taxon>Bacillati</taxon>
        <taxon>Bacillota</taxon>
        <taxon>Clostridia</taxon>
        <taxon>Eubacteriales</taxon>
        <taxon>Clostridiaceae</taxon>
        <taxon>Clostridium</taxon>
    </lineage>
</organism>
<name>A0A6N3EVK3_9CLOT</name>
<dbReference type="InterPro" id="IPR054608">
    <property type="entry name" value="SYY-like_C"/>
</dbReference>
<evidence type="ECO:0000313" key="13">
    <source>
        <dbReference type="EMBL" id="VYU43051.1"/>
    </source>
</evidence>
<dbReference type="InterPro" id="IPR002307">
    <property type="entry name" value="Tyr-tRNA-ligase"/>
</dbReference>
<dbReference type="HAMAP" id="MF_02007">
    <property type="entry name" value="Tyr_tRNA_synth_type2"/>
    <property type="match status" value="1"/>
</dbReference>
<dbReference type="InterPro" id="IPR036986">
    <property type="entry name" value="S4_RNA-bd_sf"/>
</dbReference>
<comment type="catalytic activity">
    <reaction evidence="9 10">
        <text>tRNA(Tyr) + L-tyrosine + ATP = L-tyrosyl-tRNA(Tyr) + AMP + diphosphate + H(+)</text>
        <dbReference type="Rhea" id="RHEA:10220"/>
        <dbReference type="Rhea" id="RHEA-COMP:9706"/>
        <dbReference type="Rhea" id="RHEA-COMP:9707"/>
        <dbReference type="ChEBI" id="CHEBI:15378"/>
        <dbReference type="ChEBI" id="CHEBI:30616"/>
        <dbReference type="ChEBI" id="CHEBI:33019"/>
        <dbReference type="ChEBI" id="CHEBI:58315"/>
        <dbReference type="ChEBI" id="CHEBI:78442"/>
        <dbReference type="ChEBI" id="CHEBI:78536"/>
        <dbReference type="ChEBI" id="CHEBI:456215"/>
        <dbReference type="EC" id="6.1.1.1"/>
    </reaction>
</comment>
<dbReference type="PROSITE" id="PS00178">
    <property type="entry name" value="AA_TRNA_LIGASE_I"/>
    <property type="match status" value="1"/>
</dbReference>
<feature type="short sequence motif" description="'HIGH' region" evidence="10">
    <location>
        <begin position="47"/>
        <end position="56"/>
    </location>
</feature>
<proteinExistence type="inferred from homology"/>
<dbReference type="InterPro" id="IPR014729">
    <property type="entry name" value="Rossmann-like_a/b/a_fold"/>
</dbReference>
<comment type="subunit">
    <text evidence="1 10">Homodimer.</text>
</comment>
<comment type="subcellular location">
    <subcellularLocation>
        <location evidence="10">Cytoplasm</location>
    </subcellularLocation>
</comment>
<evidence type="ECO:0000256" key="7">
    <source>
        <dbReference type="ARBA" id="ARBA00022917"/>
    </source>
</evidence>
<keyword evidence="6 11" id="KW-0694">RNA-binding</keyword>
<dbReference type="PANTHER" id="PTHR11766:SF1">
    <property type="entry name" value="TYROSINE--TRNA LIGASE"/>
    <property type="match status" value="1"/>
</dbReference>
<dbReference type="InterPro" id="IPR001412">
    <property type="entry name" value="aa-tRNA-synth_I_CS"/>
</dbReference>
<evidence type="ECO:0000256" key="6">
    <source>
        <dbReference type="ARBA" id="ARBA00022884"/>
    </source>
</evidence>
<feature type="domain" description="RNA-binding S4" evidence="12">
    <location>
        <begin position="341"/>
        <end position="401"/>
    </location>
</feature>
<keyword evidence="7 10" id="KW-0648">Protein biosynthesis</keyword>
<evidence type="ECO:0000256" key="1">
    <source>
        <dbReference type="ARBA" id="ARBA00011738"/>
    </source>
</evidence>
<dbReference type="NCBIfam" id="TIGR00234">
    <property type="entry name" value="tyrS"/>
    <property type="match status" value="1"/>
</dbReference>
<dbReference type="InterPro" id="IPR002305">
    <property type="entry name" value="aa-tRNA-synth_Ic"/>
</dbReference>
<keyword evidence="4 10" id="KW-0547">Nucleotide-binding</keyword>
<dbReference type="FunFam" id="3.40.50.620:FF:000061">
    <property type="entry name" value="Tyrosine--tRNA ligase"/>
    <property type="match status" value="1"/>
</dbReference>
<feature type="short sequence motif" description="'KMSKS' region" evidence="10">
    <location>
        <begin position="231"/>
        <end position="235"/>
    </location>
</feature>
<dbReference type="InterPro" id="IPR002942">
    <property type="entry name" value="S4_RNA-bd"/>
</dbReference>
<dbReference type="GO" id="GO:0005829">
    <property type="term" value="C:cytosol"/>
    <property type="evidence" value="ECO:0007669"/>
    <property type="project" value="TreeGrafter"/>
</dbReference>
<evidence type="ECO:0000256" key="2">
    <source>
        <dbReference type="ARBA" id="ARBA00022490"/>
    </source>
</evidence>
<keyword evidence="3 10" id="KW-0436">Ligase</keyword>
<dbReference type="PROSITE" id="PS50889">
    <property type="entry name" value="S4"/>
    <property type="match status" value="1"/>
</dbReference>
<dbReference type="RefSeq" id="WP_156561609.1">
    <property type="nucleotide sequence ID" value="NZ_CACRTV010000056.1"/>
</dbReference>
<comment type="similarity">
    <text evidence="10">Belongs to the class-I aminoacyl-tRNA synthetase family. TyrS type 2 subfamily.</text>
</comment>
<keyword evidence="2 10" id="KW-0963">Cytoplasm</keyword>
<keyword evidence="8 10" id="KW-0030">Aminoacyl-tRNA synthetase</keyword>
<dbReference type="AlphaFoldDB" id="A0A6N3EVK3"/>
<dbReference type="EC" id="6.1.1.1" evidence="10"/>
<dbReference type="PRINTS" id="PR01040">
    <property type="entry name" value="TRNASYNTHTYR"/>
</dbReference>
<dbReference type="CDD" id="cd00165">
    <property type="entry name" value="S4"/>
    <property type="match status" value="1"/>
</dbReference>
<evidence type="ECO:0000256" key="9">
    <source>
        <dbReference type="ARBA" id="ARBA00048248"/>
    </source>
</evidence>
<keyword evidence="5 10" id="KW-0067">ATP-binding</keyword>
<dbReference type="EMBL" id="CACRTV010000056">
    <property type="protein sequence ID" value="VYU43051.1"/>
    <property type="molecule type" value="Genomic_DNA"/>
</dbReference>
<accession>A0A6N3EVK3</accession>
<sequence>MVKTVEEQMKIIKKGVDKIVNEEELMNKLVRASKNNESLTIKLGLDPSAPDIHLGHAVVLRKIKQMQDLGHKAVIVIGDFTGKIGDPTGKAKGRKALSEEEVQRNAQTYKEQIFKVLDVDKTEVRFNSEWLGKITFDKVIELASTITVARMLERDDFQNRYKNNIPIGVHEFFYPLMQAYDSVELKADIELGGTDQTFNILMGRTLQKYMGQESQIAMFMPILEGLDGIEKMSKSLGNYIGVNEPANIMFKKVMEIPDGLIIKYFELATDVHPDEIDRIKKDLDRGKNPRDIKFELAKIITGLYHSELEVKEAIEFYDLAFSKKDIPDNIPEIESESNILTNLIPILVQNNIISSKSEFKRLIAQGGVRVNQEKLNDIDFKLINNDVIKIGKKKFIRVKIK</sequence>
<evidence type="ECO:0000259" key="12">
    <source>
        <dbReference type="SMART" id="SM00363"/>
    </source>
</evidence>
<dbReference type="GO" id="GO:0003723">
    <property type="term" value="F:RNA binding"/>
    <property type="evidence" value="ECO:0007669"/>
    <property type="project" value="UniProtKB-KW"/>
</dbReference>
<protein>
    <recommendedName>
        <fullName evidence="10">Tyrosine--tRNA ligase</fullName>
        <ecNumber evidence="10">6.1.1.1</ecNumber>
    </recommendedName>
    <alternativeName>
        <fullName evidence="10">Tyrosyl-tRNA synthetase</fullName>
        <shortName evidence="10">TyrRS</shortName>
    </alternativeName>
</protein>